<proteinExistence type="predicted"/>
<protein>
    <submittedName>
        <fullName evidence="1">Uncharacterized protein</fullName>
    </submittedName>
</protein>
<accession>A0ABU7BKW6</accession>
<gene>
    <name evidence="1" type="ORF">ATANTOWER_027607</name>
</gene>
<keyword evidence="2" id="KW-1185">Reference proteome</keyword>
<sequence length="119" mass="12828">MEQRGGGKEIIRLFIYKLSERGEGARLGILSEITTLGRKKRLHAAVKVADVPLVLILLLFTCMGASTDGYGVPTTGLHGASSCGRVNINTPHKKTGTLKEIQTKSVSAETCVARCFIDR</sequence>
<evidence type="ECO:0000313" key="1">
    <source>
        <dbReference type="EMBL" id="MED6251301.1"/>
    </source>
</evidence>
<reference evidence="1 2" key="1">
    <citation type="submission" date="2021-07" db="EMBL/GenBank/DDBJ databases">
        <authorList>
            <person name="Palmer J.M."/>
        </authorList>
    </citation>
    <scope>NUCLEOTIDE SEQUENCE [LARGE SCALE GENOMIC DNA]</scope>
    <source>
        <strain evidence="1 2">AT_MEX2019</strain>
        <tissue evidence="1">Muscle</tissue>
    </source>
</reference>
<comment type="caution">
    <text evidence="1">The sequence shown here is derived from an EMBL/GenBank/DDBJ whole genome shotgun (WGS) entry which is preliminary data.</text>
</comment>
<name>A0ABU7BKW6_9TELE</name>
<dbReference type="EMBL" id="JAHUTI010059685">
    <property type="protein sequence ID" value="MED6251301.1"/>
    <property type="molecule type" value="Genomic_DNA"/>
</dbReference>
<dbReference type="Proteomes" id="UP001345963">
    <property type="component" value="Unassembled WGS sequence"/>
</dbReference>
<organism evidence="1 2">
    <name type="scientific">Ataeniobius toweri</name>
    <dbReference type="NCBI Taxonomy" id="208326"/>
    <lineage>
        <taxon>Eukaryota</taxon>
        <taxon>Metazoa</taxon>
        <taxon>Chordata</taxon>
        <taxon>Craniata</taxon>
        <taxon>Vertebrata</taxon>
        <taxon>Euteleostomi</taxon>
        <taxon>Actinopterygii</taxon>
        <taxon>Neopterygii</taxon>
        <taxon>Teleostei</taxon>
        <taxon>Neoteleostei</taxon>
        <taxon>Acanthomorphata</taxon>
        <taxon>Ovalentaria</taxon>
        <taxon>Atherinomorphae</taxon>
        <taxon>Cyprinodontiformes</taxon>
        <taxon>Goodeidae</taxon>
        <taxon>Ataeniobius</taxon>
    </lineage>
</organism>
<evidence type="ECO:0000313" key="2">
    <source>
        <dbReference type="Proteomes" id="UP001345963"/>
    </source>
</evidence>